<evidence type="ECO:0000256" key="5">
    <source>
        <dbReference type="ARBA" id="ARBA00023157"/>
    </source>
</evidence>
<dbReference type="InterPro" id="IPR017937">
    <property type="entry name" value="Thioredoxin_CS"/>
</dbReference>
<dbReference type="SUPFAM" id="SSF52833">
    <property type="entry name" value="Thioredoxin-like"/>
    <property type="match status" value="1"/>
</dbReference>
<evidence type="ECO:0000259" key="8">
    <source>
        <dbReference type="PROSITE" id="PS51352"/>
    </source>
</evidence>
<dbReference type="InterPro" id="IPR004799">
    <property type="entry name" value="Periplasmic_diS_OxRdtase_DsbE"/>
</dbReference>
<dbReference type="PANTHER" id="PTHR42852:SF6">
    <property type="entry name" value="THIOL:DISULFIDE INTERCHANGE PROTEIN DSBE"/>
    <property type="match status" value="1"/>
</dbReference>
<dbReference type="Proteomes" id="UP000041356">
    <property type="component" value="Unassembled WGS sequence"/>
</dbReference>
<dbReference type="PROSITE" id="PS00194">
    <property type="entry name" value="THIOREDOXIN_1"/>
    <property type="match status" value="1"/>
</dbReference>
<dbReference type="Pfam" id="PF08534">
    <property type="entry name" value="Redoxin"/>
    <property type="match status" value="1"/>
</dbReference>
<dbReference type="KEGG" id="yef:FORC2_1318"/>
<evidence type="ECO:0000256" key="6">
    <source>
        <dbReference type="ARBA" id="ARBA00023284"/>
    </source>
</evidence>
<evidence type="ECO:0000256" key="4">
    <source>
        <dbReference type="ARBA" id="ARBA00022748"/>
    </source>
</evidence>
<evidence type="ECO:0000313" key="10">
    <source>
        <dbReference type="EMBL" id="CNE53519.1"/>
    </source>
</evidence>
<dbReference type="Proteomes" id="UP000041601">
    <property type="component" value="Unassembled WGS sequence"/>
</dbReference>
<keyword evidence="4" id="KW-0201">Cytochrome c-type biogenesis</keyword>
<dbReference type="InterPro" id="IPR013766">
    <property type="entry name" value="Thioredoxin_domain"/>
</dbReference>
<name>A0A0E1NEG5_YEREN</name>
<dbReference type="GeneID" id="93969663"/>
<proteinExistence type="inferred from homology"/>
<evidence type="ECO:0000256" key="7">
    <source>
        <dbReference type="ARBA" id="ARBA00032826"/>
    </source>
</evidence>
<dbReference type="PANTHER" id="PTHR42852">
    <property type="entry name" value="THIOL:DISULFIDE INTERCHANGE PROTEIN DSBE"/>
    <property type="match status" value="1"/>
</dbReference>
<dbReference type="GO" id="GO:0030288">
    <property type="term" value="C:outer membrane-bounded periplasmic space"/>
    <property type="evidence" value="ECO:0007669"/>
    <property type="project" value="InterPro"/>
</dbReference>
<dbReference type="EMBL" id="CPXJ01000066">
    <property type="protein sequence ID" value="CNE53519.1"/>
    <property type="molecule type" value="Genomic_DNA"/>
</dbReference>
<dbReference type="PATRIC" id="fig|630.128.peg.3010"/>
<evidence type="ECO:0000256" key="3">
    <source>
        <dbReference type="ARBA" id="ARBA00013827"/>
    </source>
</evidence>
<dbReference type="EMBL" id="CGBR01000007">
    <property type="protein sequence ID" value="CFQ59441.1"/>
    <property type="molecule type" value="Genomic_DNA"/>
</dbReference>
<comment type="subcellular location">
    <subcellularLocation>
        <location evidence="1">Cell inner membrane</location>
        <topology evidence="1">Single-pass membrane protein</topology>
        <orientation evidence="1">Periplasmic side</orientation>
    </subcellularLocation>
</comment>
<protein>
    <recommendedName>
        <fullName evidence="3">Thiol:disulfide interchange protein DsbE</fullName>
    </recommendedName>
    <alternativeName>
        <fullName evidence="7">Cytochrome c biogenesis protein CcmG</fullName>
    </alternativeName>
</protein>
<evidence type="ECO:0000313" key="13">
    <source>
        <dbReference type="Proteomes" id="UP000041601"/>
    </source>
</evidence>
<keyword evidence="13" id="KW-1185">Reference proteome</keyword>
<sequence>MKSQSSFNKLMFIPLVLFLLLVVAFLVQLTRNANGDDPTMLESALIGKPVPAFKLESLEQPGKTFDQAVLHDGKPMLLNVWATWCPTCRAEHEYLNKLAAQGIRVVGLNYKDDRAKAVQWLNSLGNPYALSLYDGDGMLGLDLGVYGAPETFLIDGQGIIRYRHAGDLNDRVWQQEILPLYKKYQGGA</sequence>
<accession>A0A0E1NEG5</accession>
<reference evidence="9 14" key="2">
    <citation type="submission" date="2015-03" db="EMBL/GenBank/DDBJ databases">
        <authorList>
            <person name="Murphy D."/>
        </authorList>
    </citation>
    <scope>NUCLEOTIDE SEQUENCE [LARGE SCALE GENOMIC DNA]</scope>
    <source>
        <strain evidence="9 14">IP26249</strain>
    </source>
</reference>
<dbReference type="GO" id="GO:0017004">
    <property type="term" value="P:cytochrome complex assembly"/>
    <property type="evidence" value="ECO:0007669"/>
    <property type="project" value="UniProtKB-KW"/>
</dbReference>
<evidence type="ECO:0000313" key="11">
    <source>
        <dbReference type="EMBL" id="CNE97704.1"/>
    </source>
</evidence>
<dbReference type="Gene3D" id="3.40.30.10">
    <property type="entry name" value="Glutaredoxin"/>
    <property type="match status" value="1"/>
</dbReference>
<dbReference type="CDD" id="cd03010">
    <property type="entry name" value="TlpA_like_DsbE"/>
    <property type="match status" value="1"/>
</dbReference>
<feature type="domain" description="Thioredoxin" evidence="8">
    <location>
        <begin position="44"/>
        <end position="186"/>
    </location>
</feature>
<keyword evidence="5" id="KW-1015">Disulfide bond</keyword>
<dbReference type="InterPro" id="IPR050553">
    <property type="entry name" value="Thioredoxin_ResA/DsbE_sf"/>
</dbReference>
<gene>
    <name evidence="9" type="primary">ccmG</name>
    <name evidence="11" type="ORF">ERS137939_00383</name>
    <name evidence="9" type="ORF">ERS137941_01482</name>
    <name evidence="10" type="ORF">ERS137959_04038</name>
</gene>
<dbReference type="InterPro" id="IPR036249">
    <property type="entry name" value="Thioredoxin-like_sf"/>
</dbReference>
<comment type="similarity">
    <text evidence="2">Belongs to the thioredoxin family. DsbE subfamily.</text>
</comment>
<evidence type="ECO:0000313" key="14">
    <source>
        <dbReference type="Proteomes" id="UP000048841"/>
    </source>
</evidence>
<dbReference type="RefSeq" id="WP_005158625.1">
    <property type="nucleotide sequence ID" value="NZ_CAKODN010000008.1"/>
</dbReference>
<dbReference type="AlphaFoldDB" id="A0A0E1NEG5"/>
<evidence type="ECO:0000313" key="12">
    <source>
        <dbReference type="Proteomes" id="UP000041356"/>
    </source>
</evidence>
<dbReference type="InterPro" id="IPR013740">
    <property type="entry name" value="Redoxin"/>
</dbReference>
<dbReference type="GO" id="GO:0015036">
    <property type="term" value="F:disulfide oxidoreductase activity"/>
    <property type="evidence" value="ECO:0007669"/>
    <property type="project" value="InterPro"/>
</dbReference>
<reference evidence="12 13" key="1">
    <citation type="submission" date="2015-03" db="EMBL/GenBank/DDBJ databases">
        <authorList>
            <consortium name="Pathogen Informatics"/>
            <person name="Murphy D."/>
        </authorList>
    </citation>
    <scope>NUCLEOTIDE SEQUENCE [LARGE SCALE GENOMIC DNA]</scope>
    <source>
        <strain evidence="10 13">IP05342</strain>
        <strain evidence="11 12">IP27818</strain>
    </source>
</reference>
<dbReference type="OMA" id="KWLAEFH"/>
<keyword evidence="6" id="KW-0676">Redox-active center</keyword>
<dbReference type="GO" id="GO:0005886">
    <property type="term" value="C:plasma membrane"/>
    <property type="evidence" value="ECO:0007669"/>
    <property type="project" value="UniProtKB-SubCell"/>
</dbReference>
<dbReference type="Proteomes" id="UP000048841">
    <property type="component" value="Unassembled WGS sequence"/>
</dbReference>
<dbReference type="KEGG" id="yet:CH48_386"/>
<dbReference type="NCBIfam" id="TIGR00385">
    <property type="entry name" value="dsbE"/>
    <property type="match status" value="1"/>
</dbReference>
<evidence type="ECO:0000256" key="1">
    <source>
        <dbReference type="ARBA" id="ARBA00004383"/>
    </source>
</evidence>
<evidence type="ECO:0000256" key="2">
    <source>
        <dbReference type="ARBA" id="ARBA00007758"/>
    </source>
</evidence>
<dbReference type="PROSITE" id="PS51352">
    <property type="entry name" value="THIOREDOXIN_2"/>
    <property type="match status" value="1"/>
</dbReference>
<evidence type="ECO:0000313" key="9">
    <source>
        <dbReference type="EMBL" id="CFQ59441.1"/>
    </source>
</evidence>
<dbReference type="EMBL" id="CPZF01000001">
    <property type="protein sequence ID" value="CNE97704.1"/>
    <property type="molecule type" value="Genomic_DNA"/>
</dbReference>
<organism evidence="9 14">
    <name type="scientific">Yersinia enterocolitica</name>
    <dbReference type="NCBI Taxonomy" id="630"/>
    <lineage>
        <taxon>Bacteria</taxon>
        <taxon>Pseudomonadati</taxon>
        <taxon>Pseudomonadota</taxon>
        <taxon>Gammaproteobacteria</taxon>
        <taxon>Enterobacterales</taxon>
        <taxon>Yersiniaceae</taxon>
        <taxon>Yersinia</taxon>
    </lineage>
</organism>